<reference evidence="1 2" key="1">
    <citation type="submission" date="2019-01" db="EMBL/GenBank/DDBJ databases">
        <title>Genome sequencing of the rare red list fungi Fomitopsis rosea.</title>
        <authorList>
            <person name="Buettner E."/>
            <person name="Kellner H."/>
        </authorList>
    </citation>
    <scope>NUCLEOTIDE SEQUENCE [LARGE SCALE GENOMIC DNA]</scope>
    <source>
        <strain evidence="1 2">DSM 105464</strain>
    </source>
</reference>
<gene>
    <name evidence="1" type="ORF">EVJ58_g1683</name>
</gene>
<sequence length="242" mass="27131">MLPDKFPLPDKLPLCPGLACNPRERRTQDTCQSLKVDQCLMGERAVHPLAANFIPPALPTPRPGFIKRTVPQLVWDPYQKQRSKKNAKDVVIHHFPNGVTPLDTHRITFDLVGQAPGSGIPLALLDAVHIDATLCHLVDANEPILIDRQRLHGDDCEVEAGHSYNYIDLCMAYAQRTPSTTARTSEEDMIWAFGPSGLSFDTVRLVSLFQMAGQFFLGEFDAEISQEVWDRRLNEAKVPMVY</sequence>
<comment type="caution">
    <text evidence="1">The sequence shown here is derived from an EMBL/GenBank/DDBJ whole genome shotgun (WGS) entry which is preliminary data.</text>
</comment>
<proteinExistence type="predicted"/>
<evidence type="ECO:0000313" key="2">
    <source>
        <dbReference type="Proteomes" id="UP000298390"/>
    </source>
</evidence>
<dbReference type="EMBL" id="SEKV01000056">
    <property type="protein sequence ID" value="TFY67356.1"/>
    <property type="molecule type" value="Genomic_DNA"/>
</dbReference>
<dbReference type="Proteomes" id="UP000298390">
    <property type="component" value="Unassembled WGS sequence"/>
</dbReference>
<accession>A0A4Y9YXM7</accession>
<name>A0A4Y9YXM7_9APHY</name>
<dbReference type="AlphaFoldDB" id="A0A4Y9YXM7"/>
<evidence type="ECO:0000313" key="1">
    <source>
        <dbReference type="EMBL" id="TFY67356.1"/>
    </source>
</evidence>
<organism evidence="1 2">
    <name type="scientific">Rhodofomes roseus</name>
    <dbReference type="NCBI Taxonomy" id="34475"/>
    <lineage>
        <taxon>Eukaryota</taxon>
        <taxon>Fungi</taxon>
        <taxon>Dikarya</taxon>
        <taxon>Basidiomycota</taxon>
        <taxon>Agaricomycotina</taxon>
        <taxon>Agaricomycetes</taxon>
        <taxon>Polyporales</taxon>
        <taxon>Rhodofomes</taxon>
    </lineage>
</organism>
<protein>
    <submittedName>
        <fullName evidence="1">Uncharacterized protein</fullName>
    </submittedName>
</protein>